<dbReference type="InterPro" id="IPR011011">
    <property type="entry name" value="Znf_FYVE_PHD"/>
</dbReference>
<dbReference type="Proteomes" id="UP000516314">
    <property type="component" value="Chromosome 5"/>
</dbReference>
<evidence type="ECO:0000256" key="3">
    <source>
        <dbReference type="ARBA" id="ARBA00022833"/>
    </source>
</evidence>
<evidence type="ECO:0000313" key="4">
    <source>
        <dbReference type="EMBL" id="CAD5332933.1"/>
    </source>
</evidence>
<evidence type="ECO:0000313" key="5">
    <source>
        <dbReference type="Proteomes" id="UP000516314"/>
    </source>
</evidence>
<organism evidence="4 5">
    <name type="scientific">Arabidopsis thaliana</name>
    <name type="common">Mouse-ear cress</name>
    <dbReference type="NCBI Taxonomy" id="3702"/>
    <lineage>
        <taxon>Eukaryota</taxon>
        <taxon>Viridiplantae</taxon>
        <taxon>Streptophyta</taxon>
        <taxon>Embryophyta</taxon>
        <taxon>Tracheophyta</taxon>
        <taxon>Spermatophyta</taxon>
        <taxon>Magnoliopsida</taxon>
        <taxon>eudicotyledons</taxon>
        <taxon>Gunneridae</taxon>
        <taxon>Pentapetalae</taxon>
        <taxon>rosids</taxon>
        <taxon>malvids</taxon>
        <taxon>Brassicales</taxon>
        <taxon>Brassicaceae</taxon>
        <taxon>Camelineae</taxon>
        <taxon>Arabidopsis</taxon>
    </lineage>
</organism>
<evidence type="ECO:0000256" key="2">
    <source>
        <dbReference type="ARBA" id="ARBA00022771"/>
    </source>
</evidence>
<protein>
    <submittedName>
        <fullName evidence="4">(thale cress) hypothetical protein</fullName>
    </submittedName>
</protein>
<dbReference type="SUPFAM" id="SSF57903">
    <property type="entry name" value="FYVE/PHD zinc finger"/>
    <property type="match status" value="1"/>
</dbReference>
<reference evidence="4 5" key="1">
    <citation type="submission" date="2020-09" db="EMBL/GenBank/DDBJ databases">
        <authorList>
            <person name="Ashkenazy H."/>
        </authorList>
    </citation>
    <scope>NUCLEOTIDE SEQUENCE [LARGE SCALE GENOMIC DNA]</scope>
    <source>
        <strain evidence="5">cv. Cdm-0</strain>
    </source>
</reference>
<keyword evidence="1" id="KW-0479">Metal-binding</keyword>
<proteinExistence type="predicted"/>
<keyword evidence="3" id="KW-0862">Zinc</keyword>
<name>A0A7G2FHU4_ARATH</name>
<sequence>MGRVHAECDNITNERFKHNNYYCPDCKIQHELAPTILEEQNSVFKSTEKTTGLSCLMRLL</sequence>
<keyword evidence="2" id="KW-0863">Zinc-finger</keyword>
<dbReference type="GO" id="GO:0008270">
    <property type="term" value="F:zinc ion binding"/>
    <property type="evidence" value="ECO:0007669"/>
    <property type="project" value="UniProtKB-KW"/>
</dbReference>
<dbReference type="EMBL" id="LR881470">
    <property type="protein sequence ID" value="CAD5332933.1"/>
    <property type="molecule type" value="Genomic_DNA"/>
</dbReference>
<gene>
    <name evidence="4" type="ORF">AT9943_LOCUS20311</name>
</gene>
<accession>A0A7G2FHU4</accession>
<evidence type="ECO:0000256" key="1">
    <source>
        <dbReference type="ARBA" id="ARBA00022723"/>
    </source>
</evidence>
<dbReference type="AlphaFoldDB" id="A0A7G2FHU4"/>